<gene>
    <name evidence="1" type="ORF">ACFOPI_03005</name>
</gene>
<proteinExistence type="predicted"/>
<dbReference type="PANTHER" id="PTHR13812">
    <property type="entry name" value="KETIMINE REDUCTASE MU-CRYSTALLIN"/>
    <property type="match status" value="1"/>
</dbReference>
<dbReference type="EMBL" id="JBHRXX010000001">
    <property type="protein sequence ID" value="MFC3682546.1"/>
    <property type="molecule type" value="Genomic_DNA"/>
</dbReference>
<organism evidence="1 2">
    <name type="scientific">Hydrogenophaga luteola</name>
    <dbReference type="NCBI Taxonomy" id="1591122"/>
    <lineage>
        <taxon>Bacteria</taxon>
        <taxon>Pseudomonadati</taxon>
        <taxon>Pseudomonadota</taxon>
        <taxon>Betaproteobacteria</taxon>
        <taxon>Burkholderiales</taxon>
        <taxon>Comamonadaceae</taxon>
        <taxon>Hydrogenophaga</taxon>
    </lineage>
</organism>
<dbReference type="SUPFAM" id="SSF51735">
    <property type="entry name" value="NAD(P)-binding Rossmann-fold domains"/>
    <property type="match status" value="1"/>
</dbReference>
<dbReference type="Proteomes" id="UP001595729">
    <property type="component" value="Unassembled WGS sequence"/>
</dbReference>
<dbReference type="InterPro" id="IPR003462">
    <property type="entry name" value="ODC_Mu_crystall"/>
</dbReference>
<dbReference type="Pfam" id="PF02423">
    <property type="entry name" value="OCD_Mu_crystall"/>
    <property type="match status" value="1"/>
</dbReference>
<name>A0ABV7W1E0_9BURK</name>
<evidence type="ECO:0000313" key="1">
    <source>
        <dbReference type="EMBL" id="MFC3682546.1"/>
    </source>
</evidence>
<reference evidence="2" key="1">
    <citation type="journal article" date="2019" name="Int. J. Syst. Evol. Microbiol.">
        <title>The Global Catalogue of Microorganisms (GCM) 10K type strain sequencing project: providing services to taxonomists for standard genome sequencing and annotation.</title>
        <authorList>
            <consortium name="The Broad Institute Genomics Platform"/>
            <consortium name="The Broad Institute Genome Sequencing Center for Infectious Disease"/>
            <person name="Wu L."/>
            <person name="Ma J."/>
        </authorList>
    </citation>
    <scope>NUCLEOTIDE SEQUENCE [LARGE SCALE GENOMIC DNA]</scope>
    <source>
        <strain evidence="2">KCTC 42501</strain>
    </source>
</reference>
<dbReference type="RefSeq" id="WP_382170585.1">
    <property type="nucleotide sequence ID" value="NZ_JBHRXX010000001.1"/>
</dbReference>
<evidence type="ECO:0000313" key="2">
    <source>
        <dbReference type="Proteomes" id="UP001595729"/>
    </source>
</evidence>
<dbReference type="Gene3D" id="3.30.1780.10">
    <property type="entry name" value="ornithine cyclodeaminase, domain 1"/>
    <property type="match status" value="1"/>
</dbReference>
<sequence length="339" mass="35474">MGTSHPDAAIAVPPTLFLSDADVAGLADWPLAIRALRQAYAGHVSPAMVPPRSMARGDGLWLRALTAVSPSGGHLGCKLISASMTHRRASYLISLFDQTTMGLSALIDGNRITGIRTAATAAVAVDTAAPQRPLRVAVIGAGFEARGLLLALASVRELAAVQVFSPTPASRERFAADMRSQTSLEVVPVASPQDAVRGADVVLCAARSRDESPVLRGEWLEPGMTVVSVGSTLPEQREVDEQVLARAALIVADMVDEVAHDTGDLLAAHLAGIDVSSRLVSLSDFVSGQVVRQNAFDIVVYKSVGSALQDVVTAEMLLARAREQGIGTPLAHSIVPVSK</sequence>
<dbReference type="InterPro" id="IPR023401">
    <property type="entry name" value="ODC_N"/>
</dbReference>
<dbReference type="PIRSF" id="PIRSF001439">
    <property type="entry name" value="CryM"/>
    <property type="match status" value="1"/>
</dbReference>
<dbReference type="PANTHER" id="PTHR13812:SF19">
    <property type="entry name" value="KETIMINE REDUCTASE MU-CRYSTALLIN"/>
    <property type="match status" value="1"/>
</dbReference>
<dbReference type="InterPro" id="IPR036291">
    <property type="entry name" value="NAD(P)-bd_dom_sf"/>
</dbReference>
<protein>
    <submittedName>
        <fullName evidence="1">Ornithine cyclodeaminase family protein</fullName>
    </submittedName>
</protein>
<keyword evidence="2" id="KW-1185">Reference proteome</keyword>
<comment type="caution">
    <text evidence="1">The sequence shown here is derived from an EMBL/GenBank/DDBJ whole genome shotgun (WGS) entry which is preliminary data.</text>
</comment>
<dbReference type="Gene3D" id="3.40.50.720">
    <property type="entry name" value="NAD(P)-binding Rossmann-like Domain"/>
    <property type="match status" value="1"/>
</dbReference>
<accession>A0ABV7W1E0</accession>